<keyword evidence="4" id="KW-0804">Transcription</keyword>
<evidence type="ECO:0000256" key="5">
    <source>
        <dbReference type="ARBA" id="ARBA00023242"/>
    </source>
</evidence>
<accession>A0AAI8YDE3</accession>
<keyword evidence="5" id="KW-0539">Nucleus</keyword>
<feature type="region of interest" description="Disordered" evidence="6">
    <location>
        <begin position="127"/>
        <end position="157"/>
    </location>
</feature>
<dbReference type="Pfam" id="PF00010">
    <property type="entry name" value="HLH"/>
    <property type="match status" value="1"/>
</dbReference>
<dbReference type="EMBL" id="CAUWAG010000003">
    <property type="protein sequence ID" value="CAJ2500655.1"/>
    <property type="molecule type" value="Genomic_DNA"/>
</dbReference>
<dbReference type="GO" id="GO:0005634">
    <property type="term" value="C:nucleus"/>
    <property type="evidence" value="ECO:0007669"/>
    <property type="project" value="UniProtKB-SubCell"/>
</dbReference>
<evidence type="ECO:0000256" key="4">
    <source>
        <dbReference type="ARBA" id="ARBA00023163"/>
    </source>
</evidence>
<dbReference type="GO" id="GO:0000981">
    <property type="term" value="F:DNA-binding transcription factor activity, RNA polymerase II-specific"/>
    <property type="evidence" value="ECO:0007669"/>
    <property type="project" value="TreeGrafter"/>
</dbReference>
<dbReference type="InterPro" id="IPR036638">
    <property type="entry name" value="HLH_DNA-bd_sf"/>
</dbReference>
<dbReference type="AlphaFoldDB" id="A0AAI8YDE3"/>
<keyword evidence="9" id="KW-1185">Reference proteome</keyword>
<dbReference type="SUPFAM" id="SSF47459">
    <property type="entry name" value="HLH, helix-loop-helix DNA-binding domain"/>
    <property type="match status" value="1"/>
</dbReference>
<evidence type="ECO:0000256" key="6">
    <source>
        <dbReference type="SAM" id="MobiDB-lite"/>
    </source>
</evidence>
<dbReference type="PANTHER" id="PTHR15741">
    <property type="entry name" value="BASIC HELIX-LOOP-HELIX ZIP TRANSCRIPTION FACTOR"/>
    <property type="match status" value="1"/>
</dbReference>
<feature type="compositionally biased region" description="Basic and acidic residues" evidence="6">
    <location>
        <begin position="28"/>
        <end position="46"/>
    </location>
</feature>
<dbReference type="InterPro" id="IPR011598">
    <property type="entry name" value="bHLH_dom"/>
</dbReference>
<feature type="domain" description="BHLH" evidence="7">
    <location>
        <begin position="36"/>
        <end position="87"/>
    </location>
</feature>
<dbReference type="PANTHER" id="PTHR15741:SF39">
    <property type="entry name" value="BHLH TRANSCRIPTION FACTOR (EUROFUNG)"/>
    <property type="match status" value="1"/>
</dbReference>
<evidence type="ECO:0000256" key="2">
    <source>
        <dbReference type="ARBA" id="ARBA00023015"/>
    </source>
</evidence>
<evidence type="ECO:0000256" key="3">
    <source>
        <dbReference type="ARBA" id="ARBA00023125"/>
    </source>
</evidence>
<comment type="subcellular location">
    <subcellularLocation>
        <location evidence="1">Nucleus</location>
    </subcellularLocation>
</comment>
<evidence type="ECO:0000313" key="8">
    <source>
        <dbReference type="EMBL" id="CAJ2500655.1"/>
    </source>
</evidence>
<proteinExistence type="predicted"/>
<name>A0AAI8YDE3_9PEZI</name>
<dbReference type="Proteomes" id="UP001295740">
    <property type="component" value="Unassembled WGS sequence"/>
</dbReference>
<evidence type="ECO:0000259" key="7">
    <source>
        <dbReference type="PROSITE" id="PS50888"/>
    </source>
</evidence>
<keyword evidence="3" id="KW-0238">DNA-binding</keyword>
<dbReference type="InterPro" id="IPR052207">
    <property type="entry name" value="Max-like/E-box_TFs"/>
</dbReference>
<dbReference type="Gene3D" id="4.10.280.10">
    <property type="entry name" value="Helix-loop-helix DNA-binding domain"/>
    <property type="match status" value="1"/>
</dbReference>
<comment type="caution">
    <text evidence="8">The sequence shown here is derived from an EMBL/GenBank/DDBJ whole genome shotgun (WGS) entry which is preliminary data.</text>
</comment>
<protein>
    <submittedName>
        <fullName evidence="8">Uu.00g035080.m01.CDS01</fullName>
    </submittedName>
</protein>
<keyword evidence="2" id="KW-0805">Transcription regulation</keyword>
<dbReference type="GO" id="GO:0046983">
    <property type="term" value="F:protein dimerization activity"/>
    <property type="evidence" value="ECO:0007669"/>
    <property type="project" value="InterPro"/>
</dbReference>
<feature type="compositionally biased region" description="Polar residues" evidence="6">
    <location>
        <begin position="130"/>
        <end position="146"/>
    </location>
</feature>
<gene>
    <name evidence="8" type="ORF">KHLLAP_LOCUS1123</name>
</gene>
<feature type="region of interest" description="Disordered" evidence="6">
    <location>
        <begin position="1"/>
        <end position="46"/>
    </location>
</feature>
<feature type="compositionally biased region" description="Polar residues" evidence="6">
    <location>
        <begin position="1"/>
        <end position="14"/>
    </location>
</feature>
<reference evidence="8" key="1">
    <citation type="submission" date="2023-10" db="EMBL/GenBank/DDBJ databases">
        <authorList>
            <person name="Hackl T."/>
        </authorList>
    </citation>
    <scope>NUCLEOTIDE SEQUENCE</scope>
</reference>
<evidence type="ECO:0000313" key="9">
    <source>
        <dbReference type="Proteomes" id="UP001295740"/>
    </source>
</evidence>
<dbReference type="SMART" id="SM00353">
    <property type="entry name" value="HLH"/>
    <property type="match status" value="1"/>
</dbReference>
<dbReference type="GO" id="GO:0000978">
    <property type="term" value="F:RNA polymerase II cis-regulatory region sequence-specific DNA binding"/>
    <property type="evidence" value="ECO:0007669"/>
    <property type="project" value="TreeGrafter"/>
</dbReference>
<organism evidence="8 9">
    <name type="scientific">Anthostomella pinea</name>
    <dbReference type="NCBI Taxonomy" id="933095"/>
    <lineage>
        <taxon>Eukaryota</taxon>
        <taxon>Fungi</taxon>
        <taxon>Dikarya</taxon>
        <taxon>Ascomycota</taxon>
        <taxon>Pezizomycotina</taxon>
        <taxon>Sordariomycetes</taxon>
        <taxon>Xylariomycetidae</taxon>
        <taxon>Xylariales</taxon>
        <taxon>Xylariaceae</taxon>
        <taxon>Anthostomella</taxon>
    </lineage>
</organism>
<sequence>MSTPDQPSSNPKSSPQDDENGSPGQEDGPVRLTEKEKKKNHIISEQKRREAIRAGFDRLCELVPGLEGQGRSEGHVLQETVKFMRQQLIERRELVDLAVAQGQHVRENLYEPLEILKRLEKDEHEEALWNDQNGYGAQENDQSGNAAQGKVPNGYGN</sequence>
<dbReference type="PROSITE" id="PS50888">
    <property type="entry name" value="BHLH"/>
    <property type="match status" value="1"/>
</dbReference>
<evidence type="ECO:0000256" key="1">
    <source>
        <dbReference type="ARBA" id="ARBA00004123"/>
    </source>
</evidence>